<evidence type="ECO:0000313" key="18">
    <source>
        <dbReference type="Proteomes" id="UP000005438"/>
    </source>
</evidence>
<evidence type="ECO:0000259" key="15">
    <source>
        <dbReference type="PROSITE" id="PS50109"/>
    </source>
</evidence>
<dbReference type="InterPro" id="IPR036890">
    <property type="entry name" value="HATPase_C_sf"/>
</dbReference>
<dbReference type="InterPro" id="IPR003594">
    <property type="entry name" value="HATPase_dom"/>
</dbReference>
<protein>
    <recommendedName>
        <fullName evidence="2">histidine kinase</fullName>
        <ecNumber evidence="2">2.7.13.3</ecNumber>
    </recommendedName>
</protein>
<evidence type="ECO:0000256" key="2">
    <source>
        <dbReference type="ARBA" id="ARBA00012438"/>
    </source>
</evidence>
<keyword evidence="9" id="KW-0805">Transcription regulation</keyword>
<dbReference type="PROSITE" id="PS01124">
    <property type="entry name" value="HTH_ARAC_FAMILY_2"/>
    <property type="match status" value="1"/>
</dbReference>
<dbReference type="PROSITE" id="PS50110">
    <property type="entry name" value="RESPONSE_REGULATORY"/>
    <property type="match status" value="1"/>
</dbReference>
<feature type="transmembrane region" description="Helical" evidence="13">
    <location>
        <begin position="795"/>
        <end position="816"/>
    </location>
</feature>
<name>G8TC24_NIAKG</name>
<dbReference type="SUPFAM" id="SSF46689">
    <property type="entry name" value="Homeodomain-like"/>
    <property type="match status" value="1"/>
</dbReference>
<keyword evidence="6" id="KW-0418">Kinase</keyword>
<dbReference type="STRING" id="700598.Niako_2987"/>
<evidence type="ECO:0000256" key="5">
    <source>
        <dbReference type="ARBA" id="ARBA00022741"/>
    </source>
</evidence>
<evidence type="ECO:0000313" key="17">
    <source>
        <dbReference type="EMBL" id="AEV99317.1"/>
    </source>
</evidence>
<dbReference type="PRINTS" id="PR00344">
    <property type="entry name" value="BCTRLSENSOR"/>
</dbReference>
<dbReference type="PANTHER" id="PTHR43547:SF2">
    <property type="entry name" value="HYBRID SIGNAL TRANSDUCTION HISTIDINE KINASE C"/>
    <property type="match status" value="1"/>
</dbReference>
<dbReference type="KEGG" id="nko:Niako_2987"/>
<dbReference type="EMBL" id="CP003178">
    <property type="protein sequence ID" value="AEV99317.1"/>
    <property type="molecule type" value="Genomic_DNA"/>
</dbReference>
<dbReference type="Gene3D" id="2.60.40.10">
    <property type="entry name" value="Immunoglobulins"/>
    <property type="match status" value="1"/>
</dbReference>
<organism evidence="17 18">
    <name type="scientific">Niastella koreensis (strain DSM 17620 / KACC 11465 / NBRC 106392 / GR20-10)</name>
    <dbReference type="NCBI Taxonomy" id="700598"/>
    <lineage>
        <taxon>Bacteria</taxon>
        <taxon>Pseudomonadati</taxon>
        <taxon>Bacteroidota</taxon>
        <taxon>Chitinophagia</taxon>
        <taxon>Chitinophagales</taxon>
        <taxon>Chitinophagaceae</taxon>
        <taxon>Niastella</taxon>
    </lineage>
</organism>
<dbReference type="Gene3D" id="2.130.10.10">
    <property type="entry name" value="YVTN repeat-like/Quinoprotein amine dehydrogenase"/>
    <property type="match status" value="4"/>
</dbReference>
<dbReference type="PATRIC" id="fig|700598.3.peg.3068"/>
<dbReference type="InterPro" id="IPR018060">
    <property type="entry name" value="HTH_AraC"/>
</dbReference>
<keyword evidence="13" id="KW-0472">Membrane</keyword>
<dbReference type="HOGENOM" id="CLU_000445_28_1_10"/>
<feature type="domain" description="HTH araC/xylS-type" evidence="14">
    <location>
        <begin position="1273"/>
        <end position="1374"/>
    </location>
</feature>
<evidence type="ECO:0000256" key="13">
    <source>
        <dbReference type="SAM" id="Phobius"/>
    </source>
</evidence>
<accession>G8TC24</accession>
<keyword evidence="5" id="KW-0547">Nucleotide-binding</keyword>
<dbReference type="GO" id="GO:0005524">
    <property type="term" value="F:ATP binding"/>
    <property type="evidence" value="ECO:0007669"/>
    <property type="project" value="UniProtKB-KW"/>
</dbReference>
<dbReference type="Gene3D" id="1.10.10.60">
    <property type="entry name" value="Homeodomain-like"/>
    <property type="match status" value="1"/>
</dbReference>
<dbReference type="InterPro" id="IPR011123">
    <property type="entry name" value="Y_Y_Y"/>
</dbReference>
<dbReference type="InterPro" id="IPR003661">
    <property type="entry name" value="HisK_dim/P_dom"/>
</dbReference>
<dbReference type="Pfam" id="PF07494">
    <property type="entry name" value="Reg_prop"/>
    <property type="match status" value="10"/>
</dbReference>
<dbReference type="PROSITE" id="PS00041">
    <property type="entry name" value="HTH_ARAC_FAMILY_1"/>
    <property type="match status" value="1"/>
</dbReference>
<feature type="domain" description="Response regulatory" evidence="16">
    <location>
        <begin position="1117"/>
        <end position="1233"/>
    </location>
</feature>
<dbReference type="CDD" id="cd17574">
    <property type="entry name" value="REC_OmpR"/>
    <property type="match status" value="1"/>
</dbReference>
<keyword evidence="4" id="KW-0808">Transferase</keyword>
<gene>
    <name evidence="17" type="ordered locus">Niako_2987</name>
</gene>
<dbReference type="SMART" id="SM00387">
    <property type="entry name" value="HATPase_c"/>
    <property type="match status" value="1"/>
</dbReference>
<dbReference type="InterPro" id="IPR018062">
    <property type="entry name" value="HTH_AraC-typ_CS"/>
</dbReference>
<evidence type="ECO:0000256" key="8">
    <source>
        <dbReference type="ARBA" id="ARBA00023012"/>
    </source>
</evidence>
<dbReference type="SMART" id="SM00342">
    <property type="entry name" value="HTH_ARAC"/>
    <property type="match status" value="1"/>
</dbReference>
<keyword evidence="3 12" id="KW-0597">Phosphoprotein</keyword>
<dbReference type="EC" id="2.7.13.3" evidence="2"/>
<dbReference type="InterPro" id="IPR015943">
    <property type="entry name" value="WD40/YVTN_repeat-like_dom_sf"/>
</dbReference>
<dbReference type="Pfam" id="PF12833">
    <property type="entry name" value="HTH_18"/>
    <property type="match status" value="1"/>
</dbReference>
<dbReference type="SMART" id="SM00388">
    <property type="entry name" value="HisKA"/>
    <property type="match status" value="1"/>
</dbReference>
<keyword evidence="11" id="KW-0804">Transcription</keyword>
<proteinExistence type="predicted"/>
<evidence type="ECO:0000256" key="7">
    <source>
        <dbReference type="ARBA" id="ARBA00022840"/>
    </source>
</evidence>
<evidence type="ECO:0000259" key="14">
    <source>
        <dbReference type="PROSITE" id="PS01124"/>
    </source>
</evidence>
<evidence type="ECO:0000256" key="11">
    <source>
        <dbReference type="ARBA" id="ARBA00023163"/>
    </source>
</evidence>
<dbReference type="eggNOG" id="COG0745">
    <property type="taxonomic scope" value="Bacteria"/>
</dbReference>
<sequence length="1388" mass="155055">MLCWALCTCIFCFGQQPTARSFSHLSVEDGLSQSSVISIVQDSAGFMWLGTRNCLNRYNTRTFRVYRSTPADTTTISHNDYIFALLRDRHNRLWVGTQSGLNLYLPAKDAFQRMMADSLPGHISHNYINCIYEDHAGRIWVGTNNGLNLLTNDKPVRFQPFFPGTGFNEVKAVCEDNAGVLWIGTSGGLVRMTLQQGKTGYTTFANQPGNAASLSCNNVSTIVEDKKGGLWVGTECGGLNLFNKNTYSFLHYTHSNQLPGSISSDIIRKMIVDSAGNLWIGTIDGLNYFNTETKTFTVFRNDPENPNSLSNNSIRDLYIDRYGSLWVGTVFGGVNVTHAIGTPFTVYKTSTLVNSISSNVVSAITADELQNLWIGTEAEGLNYFDRKHHHFIHYKHDPANARSISGNFIKAIYRDNNNAIWIGTYDGGLNLFNHATQSFTHYKHDAKDSASLSGDNIICMQEDSRGRFWVGAYGKGLNLLNRATGKSESFTTDPGSRFRISSNWVRLVFEDSHKNLWVGTAHGLNVLKPGEEKFTWFYKHPGHKDSLVSDYINCMHEDRSGRMWIGTYDGGLCLYHPDTKTFTTYNLQNGLPGNNVRGILEDEQGFLWLSTDNGLCKFNAANGAVVNYNIYDGLPGNEFNYNSFYRDGDGQLFFGGYTGLISFYPAHMRVNQAIPPIVFTGLRLFNKPVGIQDDNELLAKSMPFTKSITFAAAQNIFTIEFAALNYIKSGKNQYAYKLEGFEKDWNVVDNPAATYTNLPSGHYTFLVRASNNDGVWTTEPAKMEIVVRPPLWKTWWAYLIYVIVIAGILYITIRFFNRQARLERDLYYEHQQKMQQEELHQQKIDFFTNISHEIRTPLTLIVGPVEHLLENAPKDSVISRQLGLVKQHADRLIRLVTELLDFRKAESGIMQLNVSESDVVAFSRNIFSSFHDLATGRSIKYTFNTSVNNISAWFDPTQLEKVLFNLLSNAFKFTNDDGNITVAIQQTEEKNITIEISNLGKGILPEQQSKLFSRFYQIGNAGNGILGTGIGLALSKSIIEAHGGQIAVQSVPATEGKTNGRTTFTITLPLDNTHFTAEQLSGVGTVQRAQMAELAEQDNDIAGIEENGMVTGSAKPGLLLVEDNTAIRQMIRDALSNQYEITEAATGASGWETVTTLIPDLVISDVMMEGEDDGFTLCNRIKTDERTNHIPVILLTARAAPASQLTGLRTGADAYITKPFLLQVLELQVRNLLALRNIIREKFTRQVTLQPSVQEILIADQQPEPRAEDLFLQKLVAMVEEHMEDADFGVPVLLKKAGMSQTVLYKKLKALTNLSIADFIKSVRLKKAAELLQQAGSDPSIAGVAYRVGFSDRKYFSKEFRKQFGVSPTEYIESFTTGTKNESKSGED</sequence>
<dbReference type="InterPro" id="IPR036097">
    <property type="entry name" value="HisK_dim/P_sf"/>
</dbReference>
<dbReference type="InterPro" id="IPR011110">
    <property type="entry name" value="Reg_prop"/>
</dbReference>
<keyword evidence="13" id="KW-1133">Transmembrane helix</keyword>
<evidence type="ECO:0000256" key="4">
    <source>
        <dbReference type="ARBA" id="ARBA00022679"/>
    </source>
</evidence>
<keyword evidence="10" id="KW-0238">DNA-binding</keyword>
<dbReference type="Gene3D" id="1.10.287.130">
    <property type="match status" value="1"/>
</dbReference>
<dbReference type="FunFam" id="1.10.287.130:FF:000045">
    <property type="entry name" value="Two-component system sensor histidine kinase/response regulator"/>
    <property type="match status" value="1"/>
</dbReference>
<dbReference type="eggNOG" id="COG3292">
    <property type="taxonomic scope" value="Bacteria"/>
</dbReference>
<comment type="catalytic activity">
    <reaction evidence="1">
        <text>ATP + protein L-histidine = ADP + protein N-phospho-L-histidine.</text>
        <dbReference type="EC" id="2.7.13.3"/>
    </reaction>
</comment>
<evidence type="ECO:0000256" key="3">
    <source>
        <dbReference type="ARBA" id="ARBA00022553"/>
    </source>
</evidence>
<dbReference type="FunFam" id="2.60.40.10:FF:000791">
    <property type="entry name" value="Two-component system sensor histidine kinase/response regulator"/>
    <property type="match status" value="1"/>
</dbReference>
<dbReference type="Proteomes" id="UP000005438">
    <property type="component" value="Chromosome"/>
</dbReference>
<dbReference type="InterPro" id="IPR004358">
    <property type="entry name" value="Sig_transdc_His_kin-like_C"/>
</dbReference>
<keyword evidence="13" id="KW-0812">Transmembrane</keyword>
<dbReference type="SUPFAM" id="SSF52172">
    <property type="entry name" value="CheY-like"/>
    <property type="match status" value="1"/>
</dbReference>
<dbReference type="GO" id="GO:0000155">
    <property type="term" value="F:phosphorelay sensor kinase activity"/>
    <property type="evidence" value="ECO:0007669"/>
    <property type="project" value="InterPro"/>
</dbReference>
<dbReference type="Gene3D" id="3.40.50.2300">
    <property type="match status" value="1"/>
</dbReference>
<dbReference type="InterPro" id="IPR013783">
    <property type="entry name" value="Ig-like_fold"/>
</dbReference>
<keyword evidence="7" id="KW-0067">ATP-binding</keyword>
<feature type="modified residue" description="4-aspartylphosphate" evidence="12">
    <location>
        <position position="1165"/>
    </location>
</feature>
<reference evidence="17 18" key="1">
    <citation type="submission" date="2011-12" db="EMBL/GenBank/DDBJ databases">
        <title>The complete genome of Niastella koreensis GR20-10.</title>
        <authorList>
            <consortium name="US DOE Joint Genome Institute (JGI-PGF)"/>
            <person name="Lucas S."/>
            <person name="Han J."/>
            <person name="Lapidus A."/>
            <person name="Bruce D."/>
            <person name="Goodwin L."/>
            <person name="Pitluck S."/>
            <person name="Peters L."/>
            <person name="Kyrpides N."/>
            <person name="Mavromatis K."/>
            <person name="Ivanova N."/>
            <person name="Mikhailova N."/>
            <person name="Davenport K."/>
            <person name="Saunders E."/>
            <person name="Detter J.C."/>
            <person name="Tapia R."/>
            <person name="Han C."/>
            <person name="Land M."/>
            <person name="Hauser L."/>
            <person name="Markowitz V."/>
            <person name="Cheng J.-F."/>
            <person name="Hugenholtz P."/>
            <person name="Woyke T."/>
            <person name="Wu D."/>
            <person name="Tindall B."/>
            <person name="Pomrenke H."/>
            <person name="Brambilla E."/>
            <person name="Klenk H.-P."/>
            <person name="Eisen J.A."/>
        </authorList>
    </citation>
    <scope>NUCLEOTIDE SEQUENCE [LARGE SCALE GENOMIC DNA]</scope>
    <source>
        <strain evidence="18">DSM 17620 / KACC 11465 / NBRC 106392 / GR20-10</strain>
    </source>
</reference>
<dbReference type="InterPro" id="IPR009057">
    <property type="entry name" value="Homeodomain-like_sf"/>
</dbReference>
<evidence type="ECO:0000256" key="10">
    <source>
        <dbReference type="ARBA" id="ARBA00023125"/>
    </source>
</evidence>
<dbReference type="SUPFAM" id="SSF55874">
    <property type="entry name" value="ATPase domain of HSP90 chaperone/DNA topoisomerase II/histidine kinase"/>
    <property type="match status" value="1"/>
</dbReference>
<dbReference type="SUPFAM" id="SSF63829">
    <property type="entry name" value="Calcium-dependent phosphotriesterase"/>
    <property type="match status" value="3"/>
</dbReference>
<dbReference type="GO" id="GO:0043565">
    <property type="term" value="F:sequence-specific DNA binding"/>
    <property type="evidence" value="ECO:0007669"/>
    <property type="project" value="InterPro"/>
</dbReference>
<evidence type="ECO:0000256" key="12">
    <source>
        <dbReference type="PROSITE-ProRule" id="PRU00169"/>
    </source>
</evidence>
<dbReference type="Pfam" id="PF02518">
    <property type="entry name" value="HATPase_c"/>
    <property type="match status" value="1"/>
</dbReference>
<dbReference type="eggNOG" id="COG5002">
    <property type="taxonomic scope" value="Bacteria"/>
</dbReference>
<dbReference type="InterPro" id="IPR001789">
    <property type="entry name" value="Sig_transdc_resp-reg_receiver"/>
</dbReference>
<dbReference type="Pfam" id="PF00072">
    <property type="entry name" value="Response_reg"/>
    <property type="match status" value="1"/>
</dbReference>
<evidence type="ECO:0000256" key="1">
    <source>
        <dbReference type="ARBA" id="ARBA00000085"/>
    </source>
</evidence>
<keyword evidence="8" id="KW-0902">Two-component regulatory system</keyword>
<dbReference type="Pfam" id="PF07495">
    <property type="entry name" value="Y_Y_Y"/>
    <property type="match status" value="1"/>
</dbReference>
<dbReference type="FunFam" id="3.30.565.10:FF:000037">
    <property type="entry name" value="Hybrid sensor histidine kinase/response regulator"/>
    <property type="match status" value="1"/>
</dbReference>
<dbReference type="CDD" id="cd00082">
    <property type="entry name" value="HisKA"/>
    <property type="match status" value="1"/>
</dbReference>
<evidence type="ECO:0000256" key="6">
    <source>
        <dbReference type="ARBA" id="ARBA00022777"/>
    </source>
</evidence>
<evidence type="ECO:0000256" key="9">
    <source>
        <dbReference type="ARBA" id="ARBA00023015"/>
    </source>
</evidence>
<dbReference type="PROSITE" id="PS50109">
    <property type="entry name" value="HIS_KIN"/>
    <property type="match status" value="1"/>
</dbReference>
<dbReference type="SUPFAM" id="SSF47384">
    <property type="entry name" value="Homodimeric domain of signal transducing histidine kinase"/>
    <property type="match status" value="1"/>
</dbReference>
<evidence type="ECO:0000259" key="16">
    <source>
        <dbReference type="PROSITE" id="PS50110"/>
    </source>
</evidence>
<dbReference type="Gene3D" id="3.30.565.10">
    <property type="entry name" value="Histidine kinase-like ATPase, C-terminal domain"/>
    <property type="match status" value="1"/>
</dbReference>
<dbReference type="PANTHER" id="PTHR43547">
    <property type="entry name" value="TWO-COMPONENT HISTIDINE KINASE"/>
    <property type="match status" value="1"/>
</dbReference>
<dbReference type="InterPro" id="IPR011006">
    <property type="entry name" value="CheY-like_superfamily"/>
</dbReference>
<dbReference type="SMART" id="SM00448">
    <property type="entry name" value="REC"/>
    <property type="match status" value="1"/>
</dbReference>
<dbReference type="eggNOG" id="COG2207">
    <property type="taxonomic scope" value="Bacteria"/>
</dbReference>
<dbReference type="Pfam" id="PF00512">
    <property type="entry name" value="HisKA"/>
    <property type="match status" value="1"/>
</dbReference>
<dbReference type="InterPro" id="IPR005467">
    <property type="entry name" value="His_kinase_dom"/>
</dbReference>
<dbReference type="GO" id="GO:0003700">
    <property type="term" value="F:DNA-binding transcription factor activity"/>
    <property type="evidence" value="ECO:0007669"/>
    <property type="project" value="InterPro"/>
</dbReference>
<feature type="domain" description="Histidine kinase" evidence="15">
    <location>
        <begin position="849"/>
        <end position="1072"/>
    </location>
</feature>